<dbReference type="Proteomes" id="UP000243819">
    <property type="component" value="Unassembled WGS sequence"/>
</dbReference>
<sequence>MKKRIVISIFVLILLITSSTALAYQPYNGAYAAQYALNHYNNPNPNFNEWSADCTNFASQAVWAGGFQMVYPNSPLRIGVMDTSNHWFSRKIREERGVWPLRWTVEGWAESSTWIRVERNRGFYPYWKGILGPNVIETSNWRTLLSHAKPGDIIQLRRSGEQHRSHSIVVTQVTNDNIYIAQRSANRKGDVKDISERYSHFTLFKFNSIPVNFPLE</sequence>
<evidence type="ECO:0000256" key="1">
    <source>
        <dbReference type="SAM" id="SignalP"/>
    </source>
</evidence>
<protein>
    <submittedName>
        <fullName evidence="3">Amidase domain-containing protein</fullName>
    </submittedName>
</protein>
<accession>A0A1I0BJN5</accession>
<dbReference type="AlphaFoldDB" id="A0A1I0BJN5"/>
<dbReference type="EMBL" id="FOIF01000042">
    <property type="protein sequence ID" value="SET07219.1"/>
    <property type="molecule type" value="Genomic_DNA"/>
</dbReference>
<feature type="domain" description="Putative amidase" evidence="2">
    <location>
        <begin position="27"/>
        <end position="194"/>
    </location>
</feature>
<organism evidence="3 4">
    <name type="scientific">Anaerobranca gottschalkii DSM 13577</name>
    <dbReference type="NCBI Taxonomy" id="1120990"/>
    <lineage>
        <taxon>Bacteria</taxon>
        <taxon>Bacillati</taxon>
        <taxon>Bacillota</taxon>
        <taxon>Clostridia</taxon>
        <taxon>Eubacteriales</taxon>
        <taxon>Proteinivoracaceae</taxon>
        <taxon>Anaerobranca</taxon>
    </lineage>
</organism>
<proteinExistence type="predicted"/>
<keyword evidence="1" id="KW-0732">Signal</keyword>
<dbReference type="OrthoDB" id="9812429at2"/>
<dbReference type="Pfam" id="PF12671">
    <property type="entry name" value="Amidase_6"/>
    <property type="match status" value="1"/>
</dbReference>
<evidence type="ECO:0000313" key="3">
    <source>
        <dbReference type="EMBL" id="SET07219.1"/>
    </source>
</evidence>
<feature type="chain" id="PRO_5017418133" evidence="1">
    <location>
        <begin position="24"/>
        <end position="216"/>
    </location>
</feature>
<feature type="signal peptide" evidence="1">
    <location>
        <begin position="1"/>
        <end position="23"/>
    </location>
</feature>
<gene>
    <name evidence="3" type="ORF">SAMN03080614_10424</name>
</gene>
<name>A0A1I0BJN5_9FIRM</name>
<dbReference type="InterPro" id="IPR024301">
    <property type="entry name" value="Amidase_6"/>
</dbReference>
<keyword evidence="4" id="KW-1185">Reference proteome</keyword>
<reference evidence="4" key="1">
    <citation type="submission" date="2016-10" db="EMBL/GenBank/DDBJ databases">
        <authorList>
            <person name="Varghese N."/>
            <person name="Submissions S."/>
        </authorList>
    </citation>
    <scope>NUCLEOTIDE SEQUENCE [LARGE SCALE GENOMIC DNA]</scope>
    <source>
        <strain evidence="4">DSM 13577</strain>
    </source>
</reference>
<dbReference type="STRING" id="1120990.SAMN03080614_10424"/>
<dbReference type="RefSeq" id="WP_091351172.1">
    <property type="nucleotide sequence ID" value="NZ_FOIF01000042.1"/>
</dbReference>
<evidence type="ECO:0000259" key="2">
    <source>
        <dbReference type="Pfam" id="PF12671"/>
    </source>
</evidence>
<evidence type="ECO:0000313" key="4">
    <source>
        <dbReference type="Proteomes" id="UP000243819"/>
    </source>
</evidence>